<feature type="domain" description="TFIIB-type" evidence="9">
    <location>
        <begin position="54"/>
        <end position="82"/>
    </location>
</feature>
<keyword evidence="4" id="KW-0862">Zinc</keyword>
<evidence type="ECO:0000256" key="2">
    <source>
        <dbReference type="ARBA" id="ARBA00022737"/>
    </source>
</evidence>
<keyword evidence="3 7" id="KW-0863">Zinc-finger</keyword>
<dbReference type="PRINTS" id="PR00685">
    <property type="entry name" value="TIFACTORIIB"/>
</dbReference>
<evidence type="ECO:0000259" key="9">
    <source>
        <dbReference type="PROSITE" id="PS51134"/>
    </source>
</evidence>
<feature type="compositionally biased region" description="Basic and acidic residues" evidence="8">
    <location>
        <begin position="29"/>
        <end position="40"/>
    </location>
</feature>
<evidence type="ECO:0000256" key="4">
    <source>
        <dbReference type="ARBA" id="ARBA00022833"/>
    </source>
</evidence>
<keyword evidence="6" id="KW-0804">Transcription</keyword>
<evidence type="ECO:0000313" key="10">
    <source>
        <dbReference type="EMBL" id="MFC6889209.1"/>
    </source>
</evidence>
<sequence length="337" mass="36622">MSQARSTRVRSHRTETTDSAEETTAANDEEAKTAAGHDDEVTTAATDEEATAVAVDECPECGGRTRVDAAERVCTDCGLVVEADRIDHGPEWRSFADDDTNPKRTGAPLTRSRHDRGLSTEIGRSTRVKGRKRRRLARMRTQHNRARISTKRDRNKVYAYTEIRRLTGALELPTSVRDTACTLFDSAQDESLLRGRSLEGFSAACVYVACRTADVARTVGEICDAAKATKDEHRAAFDAMNRELGLPIGPTGPAEYLPRFASDLDVGAAVERRAGELAERAVTEGIANGRNPVGVAAACLYTAARECDGDCTQKEAADVADVTPVTVRRTYVDLTDE</sequence>
<dbReference type="Gene3D" id="1.10.472.170">
    <property type="match status" value="1"/>
</dbReference>
<dbReference type="Pfam" id="PF08271">
    <property type="entry name" value="Zn_Ribbon_TF"/>
    <property type="match status" value="1"/>
</dbReference>
<comment type="similarity">
    <text evidence="1">Belongs to the TFIIB family.</text>
</comment>
<evidence type="ECO:0000256" key="6">
    <source>
        <dbReference type="ARBA" id="ARBA00023163"/>
    </source>
</evidence>
<keyword evidence="11" id="KW-1185">Reference proteome</keyword>
<dbReference type="PROSITE" id="PS51134">
    <property type="entry name" value="ZF_TFIIB"/>
    <property type="match status" value="1"/>
</dbReference>
<evidence type="ECO:0000256" key="3">
    <source>
        <dbReference type="ARBA" id="ARBA00022771"/>
    </source>
</evidence>
<keyword evidence="2" id="KW-0677">Repeat</keyword>
<keyword evidence="5" id="KW-0805">Transcription regulation</keyword>
<dbReference type="GO" id="GO:0008270">
    <property type="term" value="F:zinc ion binding"/>
    <property type="evidence" value="ECO:0007669"/>
    <property type="project" value="UniProtKB-KW"/>
</dbReference>
<evidence type="ECO:0000313" key="11">
    <source>
        <dbReference type="Proteomes" id="UP001596333"/>
    </source>
</evidence>
<dbReference type="PANTHER" id="PTHR11618:SF13">
    <property type="entry name" value="TRANSCRIPTION INITIATION FACTOR IIB"/>
    <property type="match status" value="1"/>
</dbReference>
<dbReference type="Gene3D" id="1.10.472.10">
    <property type="entry name" value="Cyclin-like"/>
    <property type="match status" value="1"/>
</dbReference>
<dbReference type="Pfam" id="PF00382">
    <property type="entry name" value="TFIIB"/>
    <property type="match status" value="2"/>
</dbReference>
<dbReference type="SMART" id="SM00385">
    <property type="entry name" value="CYCLIN"/>
    <property type="match status" value="2"/>
</dbReference>
<keyword evidence="3 7" id="KW-0479">Metal-binding</keyword>
<dbReference type="InterPro" id="IPR036915">
    <property type="entry name" value="Cyclin-like_sf"/>
</dbReference>
<gene>
    <name evidence="10" type="ORF">ACFQEY_09310</name>
</gene>
<dbReference type="Proteomes" id="UP001596333">
    <property type="component" value="Unassembled WGS sequence"/>
</dbReference>
<reference evidence="10 11" key="1">
    <citation type="journal article" date="2019" name="Int. J. Syst. Evol. Microbiol.">
        <title>The Global Catalogue of Microorganisms (GCM) 10K type strain sequencing project: providing services to taxonomists for standard genome sequencing and annotation.</title>
        <authorList>
            <consortium name="The Broad Institute Genomics Platform"/>
            <consortium name="The Broad Institute Genome Sequencing Center for Infectious Disease"/>
            <person name="Wu L."/>
            <person name="Ma J."/>
        </authorList>
    </citation>
    <scope>NUCLEOTIDE SEQUENCE [LARGE SCALE GENOMIC DNA]</scope>
    <source>
        <strain evidence="10 11">Y73</strain>
    </source>
</reference>
<evidence type="ECO:0000256" key="1">
    <source>
        <dbReference type="ARBA" id="ARBA00010857"/>
    </source>
</evidence>
<evidence type="ECO:0000256" key="8">
    <source>
        <dbReference type="SAM" id="MobiDB-lite"/>
    </source>
</evidence>
<dbReference type="AlphaFoldDB" id="A0ABD5UIR8"/>
<evidence type="ECO:0000256" key="7">
    <source>
        <dbReference type="PROSITE-ProRule" id="PRU00469"/>
    </source>
</evidence>
<dbReference type="RefSeq" id="WP_379767630.1">
    <property type="nucleotide sequence ID" value="NZ_JBHSXI010000010.1"/>
</dbReference>
<dbReference type="EMBL" id="JBHSXI010000010">
    <property type="protein sequence ID" value="MFC6889209.1"/>
    <property type="molecule type" value="Genomic_DNA"/>
</dbReference>
<dbReference type="SUPFAM" id="SSF57783">
    <property type="entry name" value="Zinc beta-ribbon"/>
    <property type="match status" value="1"/>
</dbReference>
<feature type="region of interest" description="Disordered" evidence="8">
    <location>
        <begin position="1"/>
        <end position="51"/>
    </location>
</feature>
<accession>A0ABD5UIR8</accession>
<dbReference type="PANTHER" id="PTHR11618">
    <property type="entry name" value="TRANSCRIPTION INITIATION FACTOR IIB-RELATED"/>
    <property type="match status" value="1"/>
</dbReference>
<protein>
    <submittedName>
        <fullName evidence="10">Transcription initiation factor IIB family protein</fullName>
    </submittedName>
</protein>
<evidence type="ECO:0000256" key="5">
    <source>
        <dbReference type="ARBA" id="ARBA00023015"/>
    </source>
</evidence>
<feature type="region of interest" description="Disordered" evidence="8">
    <location>
        <begin position="90"/>
        <end position="113"/>
    </location>
</feature>
<dbReference type="InterPro" id="IPR013763">
    <property type="entry name" value="Cyclin-like_dom"/>
</dbReference>
<proteinExistence type="inferred from homology"/>
<comment type="caution">
    <text evidence="10">The sequence shown here is derived from an EMBL/GenBank/DDBJ whole genome shotgun (WGS) entry which is preliminary data.</text>
</comment>
<feature type="compositionally biased region" description="Basic and acidic residues" evidence="8">
    <location>
        <begin position="90"/>
        <end position="102"/>
    </location>
</feature>
<dbReference type="InterPro" id="IPR013137">
    <property type="entry name" value="Znf_TFIIB"/>
</dbReference>
<name>A0ABD5UIR8_9EURY</name>
<dbReference type="SUPFAM" id="SSF47954">
    <property type="entry name" value="Cyclin-like"/>
    <property type="match status" value="2"/>
</dbReference>
<dbReference type="InterPro" id="IPR013150">
    <property type="entry name" value="TFIIB_cyclin"/>
</dbReference>
<dbReference type="InterPro" id="IPR000812">
    <property type="entry name" value="TFIIB"/>
</dbReference>
<organism evidence="10 11">
    <name type="scientific">Halorubrum trueperi</name>
    <dbReference type="NCBI Taxonomy" id="2004704"/>
    <lineage>
        <taxon>Archaea</taxon>
        <taxon>Methanobacteriati</taxon>
        <taxon>Methanobacteriota</taxon>
        <taxon>Stenosarchaea group</taxon>
        <taxon>Halobacteria</taxon>
        <taxon>Halobacteriales</taxon>
        <taxon>Haloferacaceae</taxon>
        <taxon>Halorubrum</taxon>
    </lineage>
</organism>